<dbReference type="AlphaFoldDB" id="A0A1H9PRY1"/>
<gene>
    <name evidence="1" type="ORF">SAMN02910429_00280</name>
</gene>
<dbReference type="Proteomes" id="UP000182471">
    <property type="component" value="Unassembled WGS sequence"/>
</dbReference>
<evidence type="ECO:0000313" key="1">
    <source>
        <dbReference type="EMBL" id="SER50974.1"/>
    </source>
</evidence>
<name>A0A1H9PRY1_9FIRM</name>
<evidence type="ECO:0000313" key="2">
    <source>
        <dbReference type="Proteomes" id="UP000182471"/>
    </source>
</evidence>
<sequence>MLQKLKMEKESLKLTTRQDKILIKLLKEFDSTIRVIPGLQKSLDEKKELEDCTKEDFCNGLNGIRNRLEFCYINYLLTEEDVVILSMEFTDRVSIFYQEFGLTYKNEEYANVGVFAMALYFAFIRRYDAAMKTTRILMKMSGAEMIQKKSNELYFELEQILLDDIVKCNVYSNNDLSSTNFENVRTIYSFVENQENENYRGYLERLYSTDVFMNDVDVAIETFIHDILVFIIAVGGKNELYFTDSTKYSPTDILKNKNRYLVKVDINDREWTFINNK</sequence>
<proteinExistence type="predicted"/>
<reference evidence="2" key="1">
    <citation type="submission" date="2016-10" db="EMBL/GenBank/DDBJ databases">
        <authorList>
            <person name="Varghese N."/>
            <person name="Submissions S."/>
        </authorList>
    </citation>
    <scope>NUCLEOTIDE SEQUENCE [LARGE SCALE GENOMIC DNA]</scope>
    <source>
        <strain evidence="2">S1b</strain>
    </source>
</reference>
<keyword evidence="2" id="KW-1185">Reference proteome</keyword>
<organism evidence="1 2">
    <name type="scientific">Lachnobacterium bovis</name>
    <dbReference type="NCBI Taxonomy" id="140626"/>
    <lineage>
        <taxon>Bacteria</taxon>
        <taxon>Bacillati</taxon>
        <taxon>Bacillota</taxon>
        <taxon>Clostridia</taxon>
        <taxon>Lachnospirales</taxon>
        <taxon>Lachnospiraceae</taxon>
        <taxon>Lachnobacterium</taxon>
    </lineage>
</organism>
<accession>A0A1H9PRY1</accession>
<protein>
    <submittedName>
        <fullName evidence="1">Uncharacterized protein</fullName>
    </submittedName>
</protein>
<dbReference type="EMBL" id="FOGW01000005">
    <property type="protein sequence ID" value="SER50974.1"/>
    <property type="molecule type" value="Genomic_DNA"/>
</dbReference>
<dbReference type="RefSeq" id="WP_029067383.1">
    <property type="nucleotide sequence ID" value="NZ_FOGW01000005.1"/>
</dbReference>
<dbReference type="OrthoDB" id="2048261at2"/>